<accession>A0AAE9SXW4</accession>
<evidence type="ECO:0000256" key="1">
    <source>
        <dbReference type="SAM" id="Phobius"/>
    </source>
</evidence>
<organism evidence="2 3">
    <name type="scientific">Pectobacterium polonicum</name>
    <dbReference type="NCBI Taxonomy" id="2485124"/>
    <lineage>
        <taxon>Bacteria</taxon>
        <taxon>Pseudomonadati</taxon>
        <taxon>Pseudomonadota</taxon>
        <taxon>Gammaproteobacteria</taxon>
        <taxon>Enterobacterales</taxon>
        <taxon>Pectobacteriaceae</taxon>
        <taxon>Pectobacterium</taxon>
    </lineage>
</organism>
<proteinExistence type="predicted"/>
<keyword evidence="1" id="KW-0472">Membrane</keyword>
<dbReference type="KEGG" id="ppoo:LW347_02450"/>
<evidence type="ECO:0000313" key="3">
    <source>
        <dbReference type="Proteomes" id="UP001059272"/>
    </source>
</evidence>
<dbReference type="EMBL" id="CP090065">
    <property type="protein sequence ID" value="UVO08873.1"/>
    <property type="molecule type" value="Genomic_DNA"/>
</dbReference>
<evidence type="ECO:0000313" key="2">
    <source>
        <dbReference type="EMBL" id="UVO08873.1"/>
    </source>
</evidence>
<reference evidence="2" key="1">
    <citation type="submission" date="2021-12" db="EMBL/GenBank/DDBJ databases">
        <title>Genome sequence of novel Pectobacterium sp. causing blackleg.</title>
        <authorList>
            <person name="Wang J."/>
        </authorList>
    </citation>
    <scope>NUCLEOTIDE SEQUENCE</scope>
    <source>
        <strain evidence="2">BY21311</strain>
    </source>
</reference>
<keyword evidence="1" id="KW-0812">Transmembrane</keyword>
<sequence>MFWNETRRNEMGSGKDVVDEVTGILEQQARLTRLFISCFWKTPVRPVATTSIRHNEVLRGVIQWDFIYSKVGYLKIIKSFALPIGKAHYQIHILINSVKTIVYELFIISIVMLFLRGRTSCRN</sequence>
<dbReference type="RefSeq" id="WP_258883885.1">
    <property type="nucleotide sequence ID" value="NZ_CP090065.1"/>
</dbReference>
<gene>
    <name evidence="2" type="ORF">LW347_02450</name>
</gene>
<dbReference type="AlphaFoldDB" id="A0AAE9SXW4"/>
<feature type="transmembrane region" description="Helical" evidence="1">
    <location>
        <begin position="93"/>
        <end position="115"/>
    </location>
</feature>
<protein>
    <submittedName>
        <fullName evidence="2">Uncharacterized protein</fullName>
    </submittedName>
</protein>
<name>A0AAE9SXW4_9GAMM</name>
<dbReference type="Proteomes" id="UP001059272">
    <property type="component" value="Chromosome"/>
</dbReference>
<keyword evidence="1" id="KW-1133">Transmembrane helix</keyword>